<dbReference type="AlphaFoldDB" id="A0A381QNG5"/>
<sequence length="223" mass="25634">MLSRDKKINFNQFVLFLIVIFLNQQTVAKPNFSGIWISGVSVSARDSFWPKDLPLTELGREAQKKAGTLEDPAFQCIIGFGRIISAGFPTEIIQTDQQVTILYEYNHQVRRIFTDGREHPKKVRPSLMGHSIGYWNESTLIVDTVGAKSLFFRLGGIPYSDKAHFIEKIRLLDDGETLENIIMIDDSEFYTQKWEARIYLSLDPTTTILEYDCTVREHLEPIK</sequence>
<accession>A0A381QNG5</accession>
<organism evidence="1">
    <name type="scientific">marine metagenome</name>
    <dbReference type="NCBI Taxonomy" id="408172"/>
    <lineage>
        <taxon>unclassified sequences</taxon>
        <taxon>metagenomes</taxon>
        <taxon>ecological metagenomes</taxon>
    </lineage>
</organism>
<dbReference type="EMBL" id="UINC01001427">
    <property type="protein sequence ID" value="SUZ80474.1"/>
    <property type="molecule type" value="Genomic_DNA"/>
</dbReference>
<proteinExistence type="predicted"/>
<evidence type="ECO:0000313" key="1">
    <source>
        <dbReference type="EMBL" id="SUZ80474.1"/>
    </source>
</evidence>
<protein>
    <submittedName>
        <fullName evidence="1">Uncharacterized protein</fullName>
    </submittedName>
</protein>
<name>A0A381QNG5_9ZZZZ</name>
<gene>
    <name evidence="1" type="ORF">METZ01_LOCUS33328</name>
</gene>
<reference evidence="1" key="1">
    <citation type="submission" date="2018-05" db="EMBL/GenBank/DDBJ databases">
        <authorList>
            <person name="Lanie J.A."/>
            <person name="Ng W.-L."/>
            <person name="Kazmierczak K.M."/>
            <person name="Andrzejewski T.M."/>
            <person name="Davidsen T.M."/>
            <person name="Wayne K.J."/>
            <person name="Tettelin H."/>
            <person name="Glass J.I."/>
            <person name="Rusch D."/>
            <person name="Podicherti R."/>
            <person name="Tsui H.-C.T."/>
            <person name="Winkler M.E."/>
        </authorList>
    </citation>
    <scope>NUCLEOTIDE SEQUENCE</scope>
</reference>